<dbReference type="EMBL" id="CP053540">
    <property type="protein sequence ID" value="WOB43357.1"/>
    <property type="molecule type" value="Genomic_DNA"/>
</dbReference>
<dbReference type="KEGG" id="tog:HNI00_09435"/>
<name>A0AA96YNC2_9CYAN</name>
<accession>A0AA96YNC2</accession>
<protein>
    <submittedName>
        <fullName evidence="1">Uncharacterized protein</fullName>
    </submittedName>
</protein>
<evidence type="ECO:0000313" key="1">
    <source>
        <dbReference type="EMBL" id="WOB43357.1"/>
    </source>
</evidence>
<dbReference type="RefSeq" id="WP_316792744.1">
    <property type="nucleotide sequence ID" value="NZ_CP053540.1"/>
</dbReference>
<reference evidence="1" key="1">
    <citation type="submission" date="2020-05" db="EMBL/GenBank/DDBJ databases">
        <authorList>
            <person name="Zhu T."/>
            <person name="Keshari N."/>
            <person name="Lu X."/>
        </authorList>
    </citation>
    <scope>NUCLEOTIDE SEQUENCE</scope>
    <source>
        <strain evidence="1">NK1-22</strain>
    </source>
</reference>
<gene>
    <name evidence="1" type="ORF">HNI00_09435</name>
</gene>
<dbReference type="AlphaFoldDB" id="A0AA96YNC2"/>
<proteinExistence type="predicted"/>
<sequence length="257" mass="29131">MLLIGFLVWLAVFHWQTQRALRWWFEQQHHWLCREAEQVRNGPLQNTFVMRRQLEMNLEMNSEMNSERNSEALSNPLTQQPAWMAQVTQLNGQLVGQLVRLSDELSPPYLETSLPLALQAWAQEEGLSGLLLCLPSRWPVEPTLRVSLLLSMLTHLLRGAMSGGDGPAAIALELAERSPLGIGRIGVLTIRLEYPTVAAARAAGRSPQWALLSRAFAVLAPGRCTRRRQAQRMVWQFRWRLSPDPSPPDAELRLNSD</sequence>
<organism evidence="1">
    <name type="scientific">Thermoleptolyngbya oregonensis NK1-22</name>
    <dbReference type="NCBI Taxonomy" id="2547457"/>
    <lineage>
        <taxon>Bacteria</taxon>
        <taxon>Bacillati</taxon>
        <taxon>Cyanobacteriota</taxon>
        <taxon>Cyanophyceae</taxon>
        <taxon>Oculatellales</taxon>
        <taxon>Oculatellaceae</taxon>
        <taxon>Thermoleptolyngbya</taxon>
    </lineage>
</organism>